<dbReference type="PATRIC" id="fig|1429043.3.peg.1417"/>
<dbReference type="Pfam" id="PF00563">
    <property type="entry name" value="EAL"/>
    <property type="match status" value="1"/>
</dbReference>
<evidence type="ECO:0000259" key="1">
    <source>
        <dbReference type="PROSITE" id="PS50883"/>
    </source>
</evidence>
<dbReference type="Pfam" id="PF08668">
    <property type="entry name" value="HDOD"/>
    <property type="match status" value="1"/>
</dbReference>
<dbReference type="STRING" id="1429043.X474_06670"/>
<accession>A0A0D2HWS1</accession>
<dbReference type="AlphaFoldDB" id="A0A0D2HWS1"/>
<feature type="domain" description="EAL" evidence="1">
    <location>
        <begin position="1"/>
        <end position="205"/>
    </location>
</feature>
<dbReference type="InterPro" id="IPR014408">
    <property type="entry name" value="dGMP_Pdiesterase_EAL/HD-GYP"/>
</dbReference>
<dbReference type="InParanoid" id="A0A0D2HWS1"/>
<protein>
    <recommendedName>
        <fullName evidence="5">Diguanylate phosphodiesterase</fullName>
    </recommendedName>
</protein>
<proteinExistence type="predicted"/>
<sequence length="405" mass="45841">MDVFVARQPIFDRENRVFAYELLFRDGFENSCSFPDSEKATAQVITNTCTALGLEGLTSGKPVFINFTKDSLVNGLVELIPPENLVVEILEEVAPDREVLTALRRIKAKGYTIAIDDQFTYDPEMDPLYSLADLVKIDLLEREGRLDRELLNHCRELKLKVLAEKVEYLSQHRECMDLGFDFFQGFYYQKPEIKSGLAVPSVQLARLRIFKELLKPELNLHELQQIIQVDVSLTYRLLRYLNSSFFSWQSEVDSVARAFSLLGENNIRRWLSLAVIADLTDKKSSLLAVSSLERAFFCEAMAVHCRVEINPDHAYMAGLLSLLDTILGISFAEILKELPLPEPIALALNGETSDLRALLELFDLCQRGAWDDTFPLSEKLGVSTDKVAEFRLDTICKAGELISEG</sequence>
<gene>
    <name evidence="3" type="ORF">X474_06670</name>
</gene>
<dbReference type="InterPro" id="IPR013976">
    <property type="entry name" value="HDOD"/>
</dbReference>
<dbReference type="RefSeq" id="WP_052514916.1">
    <property type="nucleotide sequence ID" value="NZ_AZAC01000008.1"/>
</dbReference>
<dbReference type="InterPro" id="IPR052340">
    <property type="entry name" value="RNase_Y/CdgJ"/>
</dbReference>
<reference evidence="3 4" key="1">
    <citation type="submission" date="2013-11" db="EMBL/GenBank/DDBJ databases">
        <title>Metagenomic analysis of a methanogenic consortium involved in long chain n-alkane degradation.</title>
        <authorList>
            <person name="Davidova I.A."/>
            <person name="Callaghan A.V."/>
            <person name="Wawrik B."/>
            <person name="Pruitt S."/>
            <person name="Marks C."/>
            <person name="Duncan K.E."/>
            <person name="Suflita J.M."/>
        </authorList>
    </citation>
    <scope>NUCLEOTIDE SEQUENCE [LARGE SCALE GENOMIC DNA]</scope>
    <source>
        <strain evidence="3 4">SPR</strain>
    </source>
</reference>
<organism evidence="3 4">
    <name type="scientific">Dethiosulfatarculus sandiegensis</name>
    <dbReference type="NCBI Taxonomy" id="1429043"/>
    <lineage>
        <taxon>Bacteria</taxon>
        <taxon>Pseudomonadati</taxon>
        <taxon>Thermodesulfobacteriota</taxon>
        <taxon>Desulfarculia</taxon>
        <taxon>Desulfarculales</taxon>
        <taxon>Desulfarculaceae</taxon>
        <taxon>Dethiosulfatarculus</taxon>
    </lineage>
</organism>
<name>A0A0D2HWS1_9BACT</name>
<feature type="domain" description="HDOD" evidence="2">
    <location>
        <begin position="199"/>
        <end position="386"/>
    </location>
</feature>
<evidence type="ECO:0008006" key="5">
    <source>
        <dbReference type="Google" id="ProtNLM"/>
    </source>
</evidence>
<dbReference type="PANTHER" id="PTHR33525">
    <property type="match status" value="1"/>
</dbReference>
<dbReference type="Gene3D" id="3.20.20.450">
    <property type="entry name" value="EAL domain"/>
    <property type="match status" value="1"/>
</dbReference>
<dbReference type="PROSITE" id="PS50883">
    <property type="entry name" value="EAL"/>
    <property type="match status" value="1"/>
</dbReference>
<keyword evidence="4" id="KW-1185">Reference proteome</keyword>
<dbReference type="OrthoDB" id="9804751at2"/>
<dbReference type="EMBL" id="AZAC01000008">
    <property type="protein sequence ID" value="KIX14823.1"/>
    <property type="molecule type" value="Genomic_DNA"/>
</dbReference>
<evidence type="ECO:0000259" key="2">
    <source>
        <dbReference type="PROSITE" id="PS51833"/>
    </source>
</evidence>
<dbReference type="PIRSF" id="PIRSF003180">
    <property type="entry name" value="DiGMPpdiest_YuxH"/>
    <property type="match status" value="1"/>
</dbReference>
<evidence type="ECO:0000313" key="4">
    <source>
        <dbReference type="Proteomes" id="UP000032233"/>
    </source>
</evidence>
<dbReference type="SUPFAM" id="SSF141868">
    <property type="entry name" value="EAL domain-like"/>
    <property type="match status" value="1"/>
</dbReference>
<dbReference type="SUPFAM" id="SSF109604">
    <property type="entry name" value="HD-domain/PDEase-like"/>
    <property type="match status" value="1"/>
</dbReference>
<dbReference type="PROSITE" id="PS51833">
    <property type="entry name" value="HDOD"/>
    <property type="match status" value="1"/>
</dbReference>
<comment type="caution">
    <text evidence="3">The sequence shown here is derived from an EMBL/GenBank/DDBJ whole genome shotgun (WGS) entry which is preliminary data.</text>
</comment>
<dbReference type="Gene3D" id="1.10.3210.10">
    <property type="entry name" value="Hypothetical protein af1432"/>
    <property type="match status" value="1"/>
</dbReference>
<dbReference type="InterPro" id="IPR001633">
    <property type="entry name" value="EAL_dom"/>
</dbReference>
<dbReference type="SMART" id="SM00052">
    <property type="entry name" value="EAL"/>
    <property type="match status" value="1"/>
</dbReference>
<dbReference type="InterPro" id="IPR035919">
    <property type="entry name" value="EAL_sf"/>
</dbReference>
<dbReference type="PANTHER" id="PTHR33525:SF4">
    <property type="entry name" value="CYCLIC DI-GMP PHOSPHODIESTERASE CDGJ"/>
    <property type="match status" value="1"/>
</dbReference>
<dbReference type="Proteomes" id="UP000032233">
    <property type="component" value="Unassembled WGS sequence"/>
</dbReference>
<evidence type="ECO:0000313" key="3">
    <source>
        <dbReference type="EMBL" id="KIX14823.1"/>
    </source>
</evidence>